<accession>A0A0K1PG52</accession>
<dbReference type="EMBL" id="CP012332">
    <property type="protein sequence ID" value="AKU92495.1"/>
    <property type="molecule type" value="Genomic_DNA"/>
</dbReference>
<sequence>MSDRSYSSSLSSGPLGRDPSLLFSSTSHLLLGPALRRGASFTPT</sequence>
<name>A0A0K1PG52_9BACT</name>
<dbReference type="KEGG" id="vin:AKJ08_2882"/>
<keyword evidence="2" id="KW-1185">Reference proteome</keyword>
<dbReference type="AlphaFoldDB" id="A0A0K1PG52"/>
<dbReference type="STRING" id="1391653.AKJ08_2882"/>
<reference evidence="1 2" key="1">
    <citation type="submission" date="2015-08" db="EMBL/GenBank/DDBJ databases">
        <authorList>
            <person name="Babu N.S."/>
            <person name="Beckwith C.J."/>
            <person name="Beseler K.G."/>
            <person name="Brison A."/>
            <person name="Carone J.V."/>
            <person name="Caskin T.P."/>
            <person name="Diamond M."/>
            <person name="Durham M.E."/>
            <person name="Foxe J.M."/>
            <person name="Go M."/>
            <person name="Henderson B.A."/>
            <person name="Jones I.B."/>
            <person name="McGettigan J.A."/>
            <person name="Micheletti S.J."/>
            <person name="Nasrallah M.E."/>
            <person name="Ortiz D."/>
            <person name="Piller C.R."/>
            <person name="Privatt S.R."/>
            <person name="Schneider S.L."/>
            <person name="Sharp S."/>
            <person name="Smith T.C."/>
            <person name="Stanton J.D."/>
            <person name="Ullery H.E."/>
            <person name="Wilson R.J."/>
            <person name="Serrano M.G."/>
            <person name="Buck G."/>
            <person name="Lee V."/>
            <person name="Wang Y."/>
            <person name="Carvalho R."/>
            <person name="Voegtly L."/>
            <person name="Shi R."/>
            <person name="Duckworth R."/>
            <person name="Johnson A."/>
            <person name="Loviza R."/>
            <person name="Walstead R."/>
            <person name="Shah Z."/>
            <person name="Kiflezghi M."/>
            <person name="Wade K."/>
            <person name="Ball S.L."/>
            <person name="Bradley K.W."/>
            <person name="Asai D.J."/>
            <person name="Bowman C.A."/>
            <person name="Russell D.A."/>
            <person name="Pope W.H."/>
            <person name="Jacobs-Sera D."/>
            <person name="Hendrix R.W."/>
            <person name="Hatfull G.F."/>
        </authorList>
    </citation>
    <scope>NUCLEOTIDE SEQUENCE [LARGE SCALE GENOMIC DNA]</scope>
    <source>
        <strain evidence="1 2">DSM 27710</strain>
    </source>
</reference>
<organism evidence="1 2">
    <name type="scientific">Vulgatibacter incomptus</name>
    <dbReference type="NCBI Taxonomy" id="1391653"/>
    <lineage>
        <taxon>Bacteria</taxon>
        <taxon>Pseudomonadati</taxon>
        <taxon>Myxococcota</taxon>
        <taxon>Myxococcia</taxon>
        <taxon>Myxococcales</taxon>
        <taxon>Cystobacterineae</taxon>
        <taxon>Vulgatibacteraceae</taxon>
        <taxon>Vulgatibacter</taxon>
    </lineage>
</organism>
<proteinExistence type="predicted"/>
<dbReference type="Proteomes" id="UP000055590">
    <property type="component" value="Chromosome"/>
</dbReference>
<evidence type="ECO:0000313" key="2">
    <source>
        <dbReference type="Proteomes" id="UP000055590"/>
    </source>
</evidence>
<gene>
    <name evidence="1" type="ORF">AKJ08_2882</name>
</gene>
<evidence type="ECO:0000313" key="1">
    <source>
        <dbReference type="EMBL" id="AKU92495.1"/>
    </source>
</evidence>
<protein>
    <submittedName>
        <fullName evidence="1">Uncharacterized protein</fullName>
    </submittedName>
</protein>